<keyword evidence="4 10" id="KW-0863">Zinc-finger</keyword>
<dbReference type="SUPFAM" id="SSF57903">
    <property type="entry name" value="FYVE/PHD zinc finger"/>
    <property type="match status" value="1"/>
</dbReference>
<dbReference type="InterPro" id="IPR011011">
    <property type="entry name" value="Znf_FYVE_PHD"/>
</dbReference>
<evidence type="ECO:0000256" key="9">
    <source>
        <dbReference type="PIRSR" id="PIRSR628651-51"/>
    </source>
</evidence>
<evidence type="ECO:0000256" key="4">
    <source>
        <dbReference type="ARBA" id="ARBA00022771"/>
    </source>
</evidence>
<dbReference type="EMBL" id="LVVK01000005">
    <property type="protein sequence ID" value="OPB45354.1"/>
    <property type="molecule type" value="Genomic_DNA"/>
</dbReference>
<dbReference type="SUPFAM" id="SSF47762">
    <property type="entry name" value="PAH2 domain"/>
    <property type="match status" value="1"/>
</dbReference>
<sequence>MAEILRYTQEWHQQQQDIHPSDYIEETAEHNEIAELSSSLLALFKEIVLALSKHTEIPRDARISIERSCSALILWSDGFGIAQGRLNSTFNKSRKLRYTALKNLVHIGRVLIERLVPAVDISSEKLQALCSSAELNIEAAAGLVTEESCRQSDDSSSDAASNFSDDDIYEIAEDLKTDTLVLSGLDPLLKYPIFDAQHEHIIESHALSTWGPEKSYSDKIGNRFPRADVSLTLYLGRANYERFLRCQEAREYQEEEEPLPIVNQEAGTHAGTIISNTKFHDSGVGTSIALTMSYAETTMSYNHDGQSVRIPPLPKEAKAGSPFTCIACGRMVIITNNSAWKQHIYLDLQPYMCLDLSCPYSSSTFESRDKWISHLALDHEMEPKWASAECPLCREETGNGKIAITKHLSKHLEEVSLSTLPVEVDSDAESENSPESSNASSSLIEGAYGGIDENGETLSVELETELASKVFSNLVDKLKAEKSHKAQSEAEGGALQQAADILAASEAENMAAQLKRTQENIEEMFRKKEGSSKMAKLLSPIKFIDAVGRRFNFPVHLCYTWQEMEDLIKQAFSQVDILGPRVQAGHYDLTGPDGKIILPSLWEETVEPGLHITMTMWPLDKAPLAGLGPKKSEQPHDEEGNSEKDNLSENNIPSKQQQGAQHSEDVQSARIIRMSGQNFFSTAQEYFKDQLDKFTRFRVILDDIATTEWVPEAWRRSCLACKMQKVLCDAETPFSCTCTRCRLMGVDCAVQSAAVSRQHTVVNGDQIRQGIINIGRLCEGYPSFMYELNSVMPTGYRVEVLDASTVRFFAPDNEPTILQVGMPRNSTTDLGNRSDFDAEPNQQGKSMSGAPNRSTLANQDGSEAAITQQEETSRYFTQPTESRRTTDHPVINTPDAPELAYDELNKSAVPAHLRSQSVPLSQATEEAKSLKYGIWGLGSKGVSEDWDEDFEFAGSDNRNDGAVESYVDKSVQRFIGNPHISSQLLEILRGAQNGTRSTENAYMVAKELLGSNSDLMDEFQRELTKLDVDLLQRLRSVLNDDSEAPGEAAETKGDKVKTDVMATVKDKNGPNDPNELQYCLCNKGSAGIMIRCDNVESCKYKWFHLECVGLTVAPSSKDKWYCPDCRGHVNIGEKANIDSQVFPPDPTNPESAMDTEVSTGEGSTELLFGTQANLNYLEGLAKFHKQQGNNLNRLPYVDKKPVDLYRLKNLVESRGGFDKVCKSREWAEIAKDLGYSGRIMSSLSTSLKNSFLRWLSPYEEYLRTAKPRDNHQLEQEHGDPRNKGKIPSIGRINYPSPNPDIYIWPPEPNVPGQEEREPAPSSTITSHLPPPVMAASGVVTNREQDNNDSELLSPFGDRREISDNEHSSHGPFLASPRLSIYTKQLSPISGISDGGISTEVDSFNEISSSRTSPLDTSSPFAPPDSSRLRDTRNTVFQCKAESAGRRVCFQQFADKQALDRHYWSSHKEFAEGQNIPDLKCVCIICGMRFSLQDNLNRHVNNVHLNASTTPSEGAQSSGPPVSKITFNVDDLVNIPQDVLEQALENLQTLVDGGVSKDMLQPWAYEALQRRSLANQVPPSSATTSTATPILSSVLDLLHSSISPSNHLTSPQASTLGLLFGPGSLHYQTAPPSVSAAYSPPVASLSASSVATSAIPISSSGAIIDEIPASIGPQLHPQQTQQFALPKQEVQLQKSVASTSRSTNELHESVPLQNRGVSTDDALVEGSVL</sequence>
<feature type="region of interest" description="Disordered" evidence="11">
    <location>
        <begin position="1693"/>
        <end position="1728"/>
    </location>
</feature>
<dbReference type="PROSITE" id="PS00463">
    <property type="entry name" value="ZN2_CY6_FUNGAL_1"/>
    <property type="match status" value="1"/>
</dbReference>
<feature type="region of interest" description="Disordered" evidence="11">
    <location>
        <begin position="424"/>
        <end position="446"/>
    </location>
</feature>
<evidence type="ECO:0000256" key="7">
    <source>
        <dbReference type="ARBA" id="ARBA00023242"/>
    </source>
</evidence>
<dbReference type="PANTHER" id="PTHR10333:SF42">
    <property type="entry name" value="INHIBITOR OF GROWTH PROTEIN 5"/>
    <property type="match status" value="1"/>
</dbReference>
<dbReference type="CDD" id="cd16100">
    <property type="entry name" value="ARID"/>
    <property type="match status" value="1"/>
</dbReference>
<dbReference type="Gene3D" id="1.20.1160.11">
    <property type="entry name" value="Paired amphipathic helix"/>
    <property type="match status" value="1"/>
</dbReference>
<dbReference type="GO" id="GO:0003677">
    <property type="term" value="F:DNA binding"/>
    <property type="evidence" value="ECO:0007669"/>
    <property type="project" value="InterPro"/>
</dbReference>
<evidence type="ECO:0000259" key="13">
    <source>
        <dbReference type="PROSITE" id="PS50048"/>
    </source>
</evidence>
<dbReference type="Pfam" id="PF26082">
    <property type="entry name" value="zf-C2H2_AcuF"/>
    <property type="match status" value="1"/>
</dbReference>
<evidence type="ECO:0000256" key="10">
    <source>
        <dbReference type="PROSITE-ProRule" id="PRU00042"/>
    </source>
</evidence>
<feature type="compositionally biased region" description="Low complexity" evidence="11">
    <location>
        <begin position="433"/>
        <end position="442"/>
    </location>
</feature>
<dbReference type="SMART" id="SM00249">
    <property type="entry name" value="PHD"/>
    <property type="match status" value="1"/>
</dbReference>
<feature type="domain" description="PHD-type" evidence="12">
    <location>
        <begin position="1076"/>
        <end position="1128"/>
    </location>
</feature>
<proteinExistence type="inferred from homology"/>
<feature type="binding site" evidence="9">
    <location>
        <position position="1104"/>
    </location>
    <ligand>
        <name>Zn(2+)</name>
        <dbReference type="ChEBI" id="CHEBI:29105"/>
        <label>1</label>
    </ligand>
</feature>
<evidence type="ECO:0000313" key="16">
    <source>
        <dbReference type="EMBL" id="OPB45354.1"/>
    </source>
</evidence>
<comment type="caution">
    <text evidence="16">The sequence shown here is derived from an EMBL/GenBank/DDBJ whole genome shotgun (WGS) entry which is preliminary data.</text>
</comment>
<keyword evidence="17" id="KW-1185">Reference proteome</keyword>
<dbReference type="Proteomes" id="UP000191004">
    <property type="component" value="Unassembled WGS sequence"/>
</dbReference>
<dbReference type="Pfam" id="PF01388">
    <property type="entry name" value="ARID"/>
    <property type="match status" value="1"/>
</dbReference>
<feature type="binding site" evidence="9">
    <location>
        <position position="1081"/>
    </location>
    <ligand>
        <name>Zn(2+)</name>
        <dbReference type="ChEBI" id="CHEBI:29105"/>
        <label>1</label>
    </ligand>
</feature>
<keyword evidence="6" id="KW-0156">Chromatin regulator</keyword>
<dbReference type="PROSITE" id="PS51011">
    <property type="entry name" value="ARID"/>
    <property type="match status" value="1"/>
</dbReference>
<dbReference type="InterPro" id="IPR019787">
    <property type="entry name" value="Znf_PHD-finger"/>
</dbReference>
<evidence type="ECO:0000256" key="5">
    <source>
        <dbReference type="ARBA" id="ARBA00022833"/>
    </source>
</evidence>
<comment type="subcellular location">
    <subcellularLocation>
        <location evidence="1">Nucleus</location>
    </subcellularLocation>
</comment>
<dbReference type="Pfam" id="PF22893">
    <property type="entry name" value="ULD_2"/>
    <property type="match status" value="1"/>
</dbReference>
<accession>A0A1T3CWA4</accession>
<dbReference type="InterPro" id="IPR001138">
    <property type="entry name" value="Zn2Cys6_DnaBD"/>
</dbReference>
<evidence type="ECO:0000256" key="2">
    <source>
        <dbReference type="ARBA" id="ARBA00010210"/>
    </source>
</evidence>
<dbReference type="SMART" id="SM00501">
    <property type="entry name" value="BRIGHT"/>
    <property type="match status" value="1"/>
</dbReference>
<feature type="compositionally biased region" description="Basic and acidic residues" evidence="11">
    <location>
        <begin position="1266"/>
        <end position="1282"/>
    </location>
</feature>
<dbReference type="GO" id="GO:0006325">
    <property type="term" value="P:chromatin organization"/>
    <property type="evidence" value="ECO:0007669"/>
    <property type="project" value="UniProtKB-KW"/>
</dbReference>
<feature type="compositionally biased region" description="Polar residues" evidence="11">
    <location>
        <begin position="1693"/>
        <end position="1702"/>
    </location>
</feature>
<feature type="compositionally biased region" description="Polar residues" evidence="11">
    <location>
        <begin position="840"/>
        <end position="880"/>
    </location>
</feature>
<gene>
    <name evidence="16" type="ORF">A0O28_0075640</name>
</gene>
<dbReference type="Gene3D" id="4.10.240.10">
    <property type="entry name" value="Zn(2)-C6 fungal-type DNA-binding domain"/>
    <property type="match status" value="1"/>
</dbReference>
<feature type="binding site" evidence="9">
    <location>
        <position position="1122"/>
    </location>
    <ligand>
        <name>Zn(2+)</name>
        <dbReference type="ChEBI" id="CHEBI:29105"/>
        <label>2</label>
    </ligand>
</feature>
<dbReference type="GO" id="GO:0000785">
    <property type="term" value="C:chromatin"/>
    <property type="evidence" value="ECO:0007669"/>
    <property type="project" value="UniProtKB-ARBA"/>
</dbReference>
<feature type="compositionally biased region" description="Polar residues" evidence="11">
    <location>
        <begin position="648"/>
        <end position="661"/>
    </location>
</feature>
<dbReference type="GO" id="GO:0000981">
    <property type="term" value="F:DNA-binding transcription factor activity, RNA polymerase II-specific"/>
    <property type="evidence" value="ECO:0007669"/>
    <property type="project" value="InterPro"/>
</dbReference>
<comment type="similarity">
    <text evidence="2">Belongs to the ING family.</text>
</comment>
<evidence type="ECO:0000256" key="8">
    <source>
        <dbReference type="PIRSR" id="PIRSR628651-50"/>
    </source>
</evidence>
<dbReference type="InterPro" id="IPR058925">
    <property type="entry name" value="zf-C2H2_AcuF"/>
</dbReference>
<feature type="domain" description="Zn(2)-C6 fungal-type" evidence="13">
    <location>
        <begin position="717"/>
        <end position="750"/>
    </location>
</feature>
<dbReference type="InterPro" id="IPR028651">
    <property type="entry name" value="ING_fam"/>
</dbReference>
<feature type="compositionally biased region" description="Basic and acidic residues" evidence="11">
    <location>
        <begin position="1356"/>
        <end position="1368"/>
    </location>
</feature>
<dbReference type="InterPro" id="IPR054464">
    <property type="entry name" value="ULD_fung"/>
</dbReference>
<evidence type="ECO:0000259" key="14">
    <source>
        <dbReference type="PROSITE" id="PS50157"/>
    </source>
</evidence>
<dbReference type="SMART" id="SM00355">
    <property type="entry name" value="ZnF_C2H2"/>
    <property type="match status" value="3"/>
</dbReference>
<feature type="site" description="Histone H3K4me3 binding" evidence="8">
    <location>
        <position position="1089"/>
    </location>
</feature>
<dbReference type="InterPro" id="IPR001606">
    <property type="entry name" value="ARID_dom"/>
</dbReference>
<dbReference type="GO" id="GO:0008270">
    <property type="term" value="F:zinc ion binding"/>
    <property type="evidence" value="ECO:0007669"/>
    <property type="project" value="UniProtKB-KW"/>
</dbReference>
<dbReference type="InterPro" id="IPR036431">
    <property type="entry name" value="ARID_dom_sf"/>
</dbReference>
<dbReference type="PROSITE" id="PS00028">
    <property type="entry name" value="ZINC_FINGER_C2H2_1"/>
    <property type="match status" value="1"/>
</dbReference>
<evidence type="ECO:0000256" key="1">
    <source>
        <dbReference type="ARBA" id="ARBA00004123"/>
    </source>
</evidence>
<feature type="site" description="Histone H3K4me3 binding" evidence="8">
    <location>
        <position position="1102"/>
    </location>
</feature>
<keyword evidence="5 9" id="KW-0862">Zinc</keyword>
<organism evidence="16 17">
    <name type="scientific">Trichoderma guizhouense</name>
    <dbReference type="NCBI Taxonomy" id="1491466"/>
    <lineage>
        <taxon>Eukaryota</taxon>
        <taxon>Fungi</taxon>
        <taxon>Dikarya</taxon>
        <taxon>Ascomycota</taxon>
        <taxon>Pezizomycotina</taxon>
        <taxon>Sordariomycetes</taxon>
        <taxon>Hypocreomycetidae</taxon>
        <taxon>Hypocreales</taxon>
        <taxon>Hypocreaceae</taxon>
        <taxon>Trichoderma</taxon>
    </lineage>
</organism>
<feature type="site" description="Histone H3K4me3 binding" evidence="8">
    <location>
        <position position="1093"/>
    </location>
</feature>
<dbReference type="CDD" id="cd00067">
    <property type="entry name" value="GAL4"/>
    <property type="match status" value="1"/>
</dbReference>
<dbReference type="SUPFAM" id="SSF57701">
    <property type="entry name" value="Zn2/Cys6 DNA-binding domain"/>
    <property type="match status" value="1"/>
</dbReference>
<feature type="compositionally biased region" description="Low complexity" evidence="11">
    <location>
        <begin position="1407"/>
        <end position="1419"/>
    </location>
</feature>
<evidence type="ECO:0000256" key="6">
    <source>
        <dbReference type="ARBA" id="ARBA00022853"/>
    </source>
</evidence>
<dbReference type="SMART" id="SM01014">
    <property type="entry name" value="ARID"/>
    <property type="match status" value="1"/>
</dbReference>
<feature type="site" description="Histone H3K4me3 binding" evidence="8">
    <location>
        <position position="1078"/>
    </location>
</feature>
<feature type="domain" description="ARID" evidence="15">
    <location>
        <begin position="1170"/>
        <end position="1263"/>
    </location>
</feature>
<reference evidence="16 17" key="1">
    <citation type="submission" date="2016-04" db="EMBL/GenBank/DDBJ databases">
        <title>Multiple horizontal gene transfer events from other fungi enriched the ability of the initially mycotrophic fungus Trichoderma (Ascomycota) to feed on dead plant biomass.</title>
        <authorList>
            <person name="Atanasova L."/>
            <person name="Chenthamara K."/>
            <person name="Zhang J."/>
            <person name="Grujic M."/>
            <person name="Henrissat B."/>
            <person name="Kuo A."/>
            <person name="Aertz A."/>
            <person name="Salamov A."/>
            <person name="Lipzen A."/>
            <person name="Labutti K."/>
            <person name="Barry K."/>
            <person name="Miao Y."/>
            <person name="Rahimi M.J."/>
            <person name="Shen Q."/>
            <person name="Grigoriev I.V."/>
            <person name="Kubicek C.P."/>
            <person name="Druzhinina I.S."/>
        </authorList>
    </citation>
    <scope>NUCLEOTIDE SEQUENCE [LARGE SCALE GENOMIC DNA]</scope>
    <source>
        <strain evidence="16 17">NJAU 4742</strain>
    </source>
</reference>
<feature type="binding site" evidence="9">
    <location>
        <position position="1125"/>
    </location>
    <ligand>
        <name>Zn(2+)</name>
        <dbReference type="ChEBI" id="CHEBI:29105"/>
        <label>2</label>
    </ligand>
</feature>
<dbReference type="OrthoDB" id="20872at2759"/>
<dbReference type="SUPFAM" id="SSF46774">
    <property type="entry name" value="ARID-like"/>
    <property type="match status" value="1"/>
</dbReference>
<name>A0A1T3CWA4_9HYPO</name>
<feature type="region of interest" description="Disordered" evidence="11">
    <location>
        <begin position="624"/>
        <end position="666"/>
    </location>
</feature>
<evidence type="ECO:0000256" key="3">
    <source>
        <dbReference type="ARBA" id="ARBA00022723"/>
    </source>
</evidence>
<dbReference type="PANTHER" id="PTHR10333">
    <property type="entry name" value="INHIBITOR OF GROWTH PROTEIN"/>
    <property type="match status" value="1"/>
</dbReference>
<dbReference type="Gene3D" id="3.30.160.60">
    <property type="entry name" value="Classic Zinc Finger"/>
    <property type="match status" value="1"/>
</dbReference>
<dbReference type="InterPro" id="IPR013083">
    <property type="entry name" value="Znf_RING/FYVE/PHD"/>
</dbReference>
<evidence type="ECO:0000256" key="11">
    <source>
        <dbReference type="SAM" id="MobiDB-lite"/>
    </source>
</evidence>
<dbReference type="PROSITE" id="PS50048">
    <property type="entry name" value="ZN2_CY6_FUNGAL_2"/>
    <property type="match status" value="1"/>
</dbReference>
<feature type="binding site" evidence="9">
    <location>
        <position position="1092"/>
    </location>
    <ligand>
        <name>Zn(2+)</name>
        <dbReference type="ChEBI" id="CHEBI:29105"/>
        <label>2</label>
    </ligand>
</feature>
<dbReference type="CDD" id="cd15505">
    <property type="entry name" value="PHD_ING"/>
    <property type="match status" value="1"/>
</dbReference>
<keyword evidence="3 9" id="KW-0479">Metal-binding</keyword>
<dbReference type="PROSITE" id="PS50016">
    <property type="entry name" value="ZF_PHD_2"/>
    <property type="match status" value="1"/>
</dbReference>
<dbReference type="InterPro" id="IPR001965">
    <property type="entry name" value="Znf_PHD"/>
</dbReference>
<dbReference type="InterPro" id="IPR036864">
    <property type="entry name" value="Zn2-C6_fun-type_DNA-bd_sf"/>
</dbReference>
<dbReference type="Gene3D" id="3.30.40.10">
    <property type="entry name" value="Zinc/RING finger domain, C3HC4 (zinc finger)"/>
    <property type="match status" value="1"/>
</dbReference>
<feature type="domain" description="C2H2-type" evidence="14">
    <location>
        <begin position="1478"/>
        <end position="1508"/>
    </location>
</feature>
<evidence type="ECO:0000313" key="17">
    <source>
        <dbReference type="Proteomes" id="UP000191004"/>
    </source>
</evidence>
<feature type="binding site" evidence="9">
    <location>
        <position position="1107"/>
    </location>
    <ligand>
        <name>Zn(2+)</name>
        <dbReference type="ChEBI" id="CHEBI:29105"/>
        <label>1</label>
    </ligand>
</feature>
<feature type="binding site" evidence="9">
    <location>
        <position position="1079"/>
    </location>
    <ligand>
        <name>Zn(2+)</name>
        <dbReference type="ChEBI" id="CHEBI:29105"/>
        <label>1</label>
    </ligand>
</feature>
<feature type="binding site" evidence="9">
    <location>
        <position position="1098"/>
    </location>
    <ligand>
        <name>Zn(2+)</name>
        <dbReference type="ChEBI" id="CHEBI:29105"/>
        <label>2</label>
    </ligand>
</feature>
<dbReference type="PROSITE" id="PS50157">
    <property type="entry name" value="ZINC_FINGER_C2H2_2"/>
    <property type="match status" value="1"/>
</dbReference>
<keyword evidence="7" id="KW-0539">Nucleus</keyword>
<feature type="region of interest" description="Disordered" evidence="11">
    <location>
        <begin position="816"/>
        <end position="896"/>
    </location>
</feature>
<protein>
    <submittedName>
        <fullName evidence="16">Uncharacterized protein</fullName>
    </submittedName>
</protein>
<feature type="region of interest" description="Disordered" evidence="11">
    <location>
        <begin position="1266"/>
        <end position="1373"/>
    </location>
</feature>
<feature type="compositionally biased region" description="Basic and acidic residues" evidence="11">
    <location>
        <begin position="630"/>
        <end position="647"/>
    </location>
</feature>
<dbReference type="InterPro" id="IPR036600">
    <property type="entry name" value="PAH_sf"/>
</dbReference>
<feature type="region of interest" description="Disordered" evidence="11">
    <location>
        <begin position="1407"/>
        <end position="1428"/>
    </location>
</feature>
<evidence type="ECO:0000259" key="12">
    <source>
        <dbReference type="PROSITE" id="PS50016"/>
    </source>
</evidence>
<dbReference type="GO" id="GO:0005634">
    <property type="term" value="C:nucleus"/>
    <property type="evidence" value="ECO:0007669"/>
    <property type="project" value="UniProtKB-SubCell"/>
</dbReference>
<dbReference type="InterPro" id="IPR013087">
    <property type="entry name" value="Znf_C2H2_type"/>
</dbReference>
<evidence type="ECO:0000259" key="15">
    <source>
        <dbReference type="PROSITE" id="PS51011"/>
    </source>
</evidence>
<dbReference type="Gene3D" id="1.10.150.60">
    <property type="entry name" value="ARID DNA-binding domain"/>
    <property type="match status" value="1"/>
</dbReference>